<dbReference type="RefSeq" id="WP_190425752.1">
    <property type="nucleotide sequence ID" value="NZ_JAMPKK010000038.1"/>
</dbReference>
<dbReference type="Gene3D" id="1.25.40.10">
    <property type="entry name" value="Tetratricopeptide repeat domain"/>
    <property type="match status" value="1"/>
</dbReference>
<keyword evidence="1" id="KW-0235">DNA replication</keyword>
<keyword evidence="2" id="KW-0346">Stress response</keyword>
<dbReference type="EMBL" id="JAMPKK010000038">
    <property type="protein sequence ID" value="MEP0866147.1"/>
    <property type="molecule type" value="Genomic_DNA"/>
</dbReference>
<feature type="compositionally biased region" description="Low complexity" evidence="4">
    <location>
        <begin position="172"/>
        <end position="203"/>
    </location>
</feature>
<feature type="region of interest" description="Disordered" evidence="4">
    <location>
        <begin position="164"/>
        <end position="203"/>
    </location>
</feature>
<feature type="region of interest" description="Disordered" evidence="4">
    <location>
        <begin position="286"/>
        <end position="332"/>
    </location>
</feature>
<sequence length="332" mass="35963">MSFRIERGLFKLDFIDHHAVLGVPVDAGVNDIRKRYLKIARSLHPDSCKAEKAAEKQYASQLLSKLVNPAYEQLSAERSRAEYVVMLGRMGKRLAGESANIQPQSEIAQKLAAAGGDLDHSYKTALQNLAQKQYESLGQVKEAIAQISELNMVYLRRKESKGEGVKAGMQPAKAAVNPTPTTNTATTSTPGNAGAASGKATGTATGTTMVDPFCRRAEELISKNQFAKAEIELREALKMEPNNSRCHSLLGMVYLKQNPPKVTMAKVHVTQALKLNPQDPMAQEVKQTLEKLTQKTAGSKTTTPPKPSAGKPAPGKPEDKSGGFFGMFGKKK</sequence>
<gene>
    <name evidence="6" type="ORF">NDI37_16915</name>
</gene>
<dbReference type="PRINTS" id="PR00625">
    <property type="entry name" value="JDOMAIN"/>
</dbReference>
<evidence type="ECO:0000259" key="5">
    <source>
        <dbReference type="PROSITE" id="PS50076"/>
    </source>
</evidence>
<name>A0ABV0JRW2_9CYAN</name>
<organism evidence="6 7">
    <name type="scientific">Funiculus sociatus GB2-A5</name>
    <dbReference type="NCBI Taxonomy" id="2933946"/>
    <lineage>
        <taxon>Bacteria</taxon>
        <taxon>Bacillati</taxon>
        <taxon>Cyanobacteriota</taxon>
        <taxon>Cyanophyceae</taxon>
        <taxon>Coleofasciculales</taxon>
        <taxon>Coleofasciculaceae</taxon>
        <taxon>Funiculus</taxon>
    </lineage>
</organism>
<proteinExistence type="predicted"/>
<dbReference type="SUPFAM" id="SSF48452">
    <property type="entry name" value="TPR-like"/>
    <property type="match status" value="1"/>
</dbReference>
<dbReference type="PANTHER" id="PTHR43096">
    <property type="entry name" value="DNAJ HOMOLOG 1, MITOCHONDRIAL-RELATED"/>
    <property type="match status" value="1"/>
</dbReference>
<comment type="caution">
    <text evidence="6">The sequence shown here is derived from an EMBL/GenBank/DDBJ whole genome shotgun (WGS) entry which is preliminary data.</text>
</comment>
<evidence type="ECO:0000256" key="3">
    <source>
        <dbReference type="ARBA" id="ARBA00023186"/>
    </source>
</evidence>
<evidence type="ECO:0000256" key="1">
    <source>
        <dbReference type="ARBA" id="ARBA00022705"/>
    </source>
</evidence>
<reference evidence="6 7" key="1">
    <citation type="submission" date="2022-04" db="EMBL/GenBank/DDBJ databases">
        <title>Positive selection, recombination, and allopatry shape intraspecific diversity of widespread and dominant cyanobacteria.</title>
        <authorList>
            <person name="Wei J."/>
            <person name="Shu W."/>
            <person name="Hu C."/>
        </authorList>
    </citation>
    <scope>NUCLEOTIDE SEQUENCE [LARGE SCALE GENOMIC DNA]</scope>
    <source>
        <strain evidence="6 7">GB2-A5</strain>
    </source>
</reference>
<dbReference type="InterPro" id="IPR036869">
    <property type="entry name" value="J_dom_sf"/>
</dbReference>
<accession>A0ABV0JRW2</accession>
<evidence type="ECO:0000313" key="6">
    <source>
        <dbReference type="EMBL" id="MEP0866147.1"/>
    </source>
</evidence>
<dbReference type="PANTHER" id="PTHR43096:SF10">
    <property type="entry name" value="CHAPERONE PROTEIN DNAJ A6, CHLOROPLASTIC"/>
    <property type="match status" value="1"/>
</dbReference>
<keyword evidence="7" id="KW-1185">Reference proteome</keyword>
<dbReference type="SUPFAM" id="SSF46565">
    <property type="entry name" value="Chaperone J-domain"/>
    <property type="match status" value="1"/>
</dbReference>
<evidence type="ECO:0000256" key="4">
    <source>
        <dbReference type="SAM" id="MobiDB-lite"/>
    </source>
</evidence>
<feature type="compositionally biased region" description="Low complexity" evidence="4">
    <location>
        <begin position="295"/>
        <end position="313"/>
    </location>
</feature>
<dbReference type="PROSITE" id="PS50076">
    <property type="entry name" value="DNAJ_2"/>
    <property type="match status" value="1"/>
</dbReference>
<dbReference type="InterPro" id="IPR019734">
    <property type="entry name" value="TPR_rpt"/>
</dbReference>
<dbReference type="InterPro" id="IPR011990">
    <property type="entry name" value="TPR-like_helical_dom_sf"/>
</dbReference>
<dbReference type="InterPro" id="IPR001623">
    <property type="entry name" value="DnaJ_domain"/>
</dbReference>
<dbReference type="SMART" id="SM00028">
    <property type="entry name" value="TPR"/>
    <property type="match status" value="2"/>
</dbReference>
<evidence type="ECO:0000256" key="2">
    <source>
        <dbReference type="ARBA" id="ARBA00023016"/>
    </source>
</evidence>
<keyword evidence="3" id="KW-0143">Chaperone</keyword>
<dbReference type="CDD" id="cd06257">
    <property type="entry name" value="DnaJ"/>
    <property type="match status" value="1"/>
</dbReference>
<dbReference type="SMART" id="SM00271">
    <property type="entry name" value="DnaJ"/>
    <property type="match status" value="1"/>
</dbReference>
<protein>
    <submittedName>
        <fullName evidence="6">DnaJ domain-containing protein</fullName>
    </submittedName>
</protein>
<dbReference type="Pfam" id="PF00226">
    <property type="entry name" value="DnaJ"/>
    <property type="match status" value="1"/>
</dbReference>
<dbReference type="Proteomes" id="UP001442494">
    <property type="component" value="Unassembled WGS sequence"/>
</dbReference>
<dbReference type="Gene3D" id="1.10.287.110">
    <property type="entry name" value="DnaJ domain"/>
    <property type="match status" value="1"/>
</dbReference>
<evidence type="ECO:0000313" key="7">
    <source>
        <dbReference type="Proteomes" id="UP001442494"/>
    </source>
</evidence>
<feature type="domain" description="J" evidence="5">
    <location>
        <begin position="16"/>
        <end position="87"/>
    </location>
</feature>